<dbReference type="SUPFAM" id="SSF51905">
    <property type="entry name" value="FAD/NAD(P)-binding domain"/>
    <property type="match status" value="1"/>
</dbReference>
<gene>
    <name evidence="2" type="ORF">ALPR1_13335</name>
</gene>
<organism evidence="2 3">
    <name type="scientific">Algoriphagus machipongonensis</name>
    <dbReference type="NCBI Taxonomy" id="388413"/>
    <lineage>
        <taxon>Bacteria</taxon>
        <taxon>Pseudomonadati</taxon>
        <taxon>Bacteroidota</taxon>
        <taxon>Cytophagia</taxon>
        <taxon>Cytophagales</taxon>
        <taxon>Cyclobacteriaceae</taxon>
        <taxon>Algoriphagus</taxon>
    </lineage>
</organism>
<evidence type="ECO:0000256" key="1">
    <source>
        <dbReference type="SAM" id="Phobius"/>
    </source>
</evidence>
<dbReference type="EMBL" id="CM001023">
    <property type="protein sequence ID" value="EAZ83206.1"/>
    <property type="molecule type" value="Genomic_DNA"/>
</dbReference>
<protein>
    <submittedName>
        <fullName evidence="2">FAD dependent oxidoreductase</fullName>
    </submittedName>
</protein>
<dbReference type="Pfam" id="PF13450">
    <property type="entry name" value="NAD_binding_8"/>
    <property type="match status" value="1"/>
</dbReference>
<dbReference type="Gene3D" id="3.50.50.60">
    <property type="entry name" value="FAD/NAD(P)-binding domain"/>
    <property type="match status" value="1"/>
</dbReference>
<dbReference type="OrthoDB" id="3972913at2"/>
<dbReference type="AlphaFoldDB" id="A3HTN8"/>
<dbReference type="STRING" id="388413.ALPR1_13335"/>
<evidence type="ECO:0000313" key="3">
    <source>
        <dbReference type="Proteomes" id="UP000003919"/>
    </source>
</evidence>
<feature type="transmembrane region" description="Helical" evidence="1">
    <location>
        <begin position="21"/>
        <end position="43"/>
    </location>
</feature>
<dbReference type="InterPro" id="IPR036188">
    <property type="entry name" value="FAD/NAD-bd_sf"/>
</dbReference>
<comment type="caution">
    <text evidence="2">The sequence shown here is derived from an EMBL/GenBank/DDBJ whole genome shotgun (WGS) entry which is preliminary data.</text>
</comment>
<name>A3HTN8_9BACT</name>
<dbReference type="HOGENOM" id="CLU_431354_0_0_10"/>
<keyword evidence="3" id="KW-1185">Reference proteome</keyword>
<accession>A3HTN8</accession>
<reference evidence="2 3" key="1">
    <citation type="journal article" date="2011" name="J. Bacteriol.">
        <title>Complete genome sequence of Algoriphagus sp. PR1, bacterial prey of a colony-forming choanoflagellate.</title>
        <authorList>
            <person name="Alegado R.A."/>
            <person name="Ferriera S."/>
            <person name="Nusbaum C."/>
            <person name="Young S.K."/>
            <person name="Zeng Q."/>
            <person name="Imamovic A."/>
            <person name="Fairclough S.R."/>
            <person name="King N."/>
        </authorList>
    </citation>
    <scope>NUCLEOTIDE SEQUENCE [LARGE SCALE GENOMIC DNA]</scope>
    <source>
        <strain evidence="2 3">PR1</strain>
    </source>
</reference>
<keyword evidence="1" id="KW-0472">Membrane</keyword>
<dbReference type="RefSeq" id="WP_008201202.1">
    <property type="nucleotide sequence ID" value="NZ_CM001023.1"/>
</dbReference>
<dbReference type="eggNOG" id="COG1233">
    <property type="taxonomic scope" value="Bacteria"/>
</dbReference>
<dbReference type="InterPro" id="IPR006311">
    <property type="entry name" value="TAT_signal"/>
</dbReference>
<proteinExistence type="predicted"/>
<dbReference type="EMBL" id="AAXU02000001">
    <property type="protein sequence ID" value="EAZ83206.1"/>
    <property type="molecule type" value="Genomic_DNA"/>
</dbReference>
<sequence>MAKNKISEKQLGLNTKISRRDFVNSTLMGVGGSLLSAAAPISLLPGCGPKAAPAIEKDAWTGFGAVGDYANSSGNTKAVMEAAHKIRDGFYQEKQLETNSSEELFDVIIVGGGMSGLGAAHHFKKNADSSQKCLLLENHPIYGGEAKRNEFLVNGQLLMGPQGSNDFGVPAKGSGNLTDQLFEELKIPRTFEFQDWSSDLTPLNFGLDNYAHMTGVAESKVDIGYFFKNGEGIEKPTWFNNIWRDDLANAPYSENLKQELLKWRYFTPENKGLEFSKMLDSMTYKEYLENELKFSSRVTEYIDPVIGLINGAGSDAISAFAASQIGMPATGRSRGKDASLPLSFPGGNTTFSRFMVKDLIPGSIGGKHTFEDITNQKVNFSSLDQEGNPIKLRMNATVISVQHEGDPETAERVKVIYEKGGKLFEVKAKSVIMASGGWVNKHIIKDLTPEIQQAYSEFTYAPALIANVALTNWRFMYKLGITAAQWFGDGFGFSCNIRKTMNIGSYAPPLHPDKPAVLTFYFGAHTPGLPLAQQNIQARMKVFGTSFFDYEKQLRTQLLEQFGASGFDPEKDIAGITLNRWGHARITQGPGFYFGKDGKESPREAVQKGYGRIIFGHSELNGHQNWIGGVTQGYEASEKALALT</sequence>
<dbReference type="PROSITE" id="PS51318">
    <property type="entry name" value="TAT"/>
    <property type="match status" value="1"/>
</dbReference>
<keyword evidence="1" id="KW-0812">Transmembrane</keyword>
<evidence type="ECO:0000313" key="2">
    <source>
        <dbReference type="EMBL" id="EAZ83206.1"/>
    </source>
</evidence>
<dbReference type="Proteomes" id="UP000003919">
    <property type="component" value="Chromosome"/>
</dbReference>
<keyword evidence="1" id="KW-1133">Transmembrane helix</keyword>